<sequence>MSYHVCLSAVLFCIAVSVSAQEELILGSIQEYREASNRLSTYDDLKVDWTMDGQTQVYFNEGLNNLIENHPAMAETNFNEVLKREPKLWQAFYFRGVSRRQLEKFGGARWDFQQALNLHRCYEAQVEMGKIEQQTFNVAEAVKAYDKAVKMAPEKPVAYYLKANILADLGQGKNAVEGYTQCLVRDSLFHDARIRLGLMKVTSPATTAQALPEVNQVLKMDSLHRYGLFFRSIFAFKSEPVQTEKDLNRLVRLWPTNLMVLYLRGLMLSSQGNYERAFPDFHKLIEATYHDENAFRGQQSWIDKRIDIQNAGAYTVMRVYGLSEFDSRLIKEAYCQLITGHYSQAIYTIDKTNISYKDPLCFFLKGVASEHMRNHNQAYRYYAKTLALDNDILDAHKKRGIYEQELEEWDKSIADFNEMLRINREAFVAYKLRGLSYYHSKQVPKAIADFTRYLQRDSLDKEAYGFRGMAHLATRQPLEAAVDFANSGNVHMLNFKKLTYSLDSMLILKDTAKAYAYANRLTKAAPFFTEGYALKLKLLASHGDWPRVGQEVSRALANSRTDAPKQSHSLLLAIQAAAWAKEKEYDRAFTTFDEALKFDQANTWALLERGKVFLEMSKKSKAISDFKKASGYGNKEAQALLKHLEE</sequence>
<dbReference type="SUPFAM" id="SSF48452">
    <property type="entry name" value="TPR-like"/>
    <property type="match status" value="3"/>
</dbReference>
<dbReference type="Proteomes" id="UP000613030">
    <property type="component" value="Unassembled WGS sequence"/>
</dbReference>
<evidence type="ECO:0000256" key="4">
    <source>
        <dbReference type="SAM" id="SignalP"/>
    </source>
</evidence>
<dbReference type="Gene3D" id="1.25.40.10">
    <property type="entry name" value="Tetratricopeptide repeat domain"/>
    <property type="match status" value="6"/>
</dbReference>
<evidence type="ECO:0000256" key="2">
    <source>
        <dbReference type="ARBA" id="ARBA00022803"/>
    </source>
</evidence>
<feature type="signal peptide" evidence="4">
    <location>
        <begin position="1"/>
        <end position="20"/>
    </location>
</feature>
<keyword evidence="4" id="KW-0732">Signal</keyword>
<name>A0ABS1KN56_9BACT</name>
<feature type="chain" id="PRO_5046620477" evidence="4">
    <location>
        <begin position="21"/>
        <end position="646"/>
    </location>
</feature>
<feature type="repeat" description="TPR" evidence="3">
    <location>
        <begin position="122"/>
        <end position="155"/>
    </location>
</feature>
<proteinExistence type="predicted"/>
<dbReference type="InterPro" id="IPR011990">
    <property type="entry name" value="TPR-like_helical_dom_sf"/>
</dbReference>
<evidence type="ECO:0000313" key="6">
    <source>
        <dbReference type="Proteomes" id="UP000613030"/>
    </source>
</evidence>
<dbReference type="EMBL" id="JAERRB010000002">
    <property type="protein sequence ID" value="MBL0740779.1"/>
    <property type="molecule type" value="Genomic_DNA"/>
</dbReference>
<dbReference type="PANTHER" id="PTHR44858">
    <property type="entry name" value="TETRATRICOPEPTIDE REPEAT PROTEIN 6"/>
    <property type="match status" value="1"/>
</dbReference>
<dbReference type="RefSeq" id="WP_202008160.1">
    <property type="nucleotide sequence ID" value="NZ_JAERRB010000002.1"/>
</dbReference>
<dbReference type="InterPro" id="IPR019734">
    <property type="entry name" value="TPR_rpt"/>
</dbReference>
<evidence type="ECO:0000256" key="3">
    <source>
        <dbReference type="PROSITE-ProRule" id="PRU00339"/>
    </source>
</evidence>
<protein>
    <submittedName>
        <fullName evidence="5">Tetratricopeptide repeat protein</fullName>
    </submittedName>
</protein>
<gene>
    <name evidence="5" type="ORF">JI741_06090</name>
</gene>
<dbReference type="SMART" id="SM00028">
    <property type="entry name" value="TPR"/>
    <property type="match status" value="9"/>
</dbReference>
<keyword evidence="6" id="KW-1185">Reference proteome</keyword>
<dbReference type="Pfam" id="PF13432">
    <property type="entry name" value="TPR_16"/>
    <property type="match status" value="2"/>
</dbReference>
<evidence type="ECO:0000256" key="1">
    <source>
        <dbReference type="ARBA" id="ARBA00022737"/>
    </source>
</evidence>
<comment type="caution">
    <text evidence="5">The sequence shown here is derived from an EMBL/GenBank/DDBJ whole genome shotgun (WGS) entry which is preliminary data.</text>
</comment>
<reference evidence="5 6" key="1">
    <citation type="submission" date="2021-01" db="EMBL/GenBank/DDBJ databases">
        <title>Chryseolinea sp. Jin1 Genome sequencing and assembly.</title>
        <authorList>
            <person name="Kim I."/>
        </authorList>
    </citation>
    <scope>NUCLEOTIDE SEQUENCE [LARGE SCALE GENOMIC DNA]</scope>
    <source>
        <strain evidence="5 6">Jin1</strain>
    </source>
</reference>
<accession>A0ABS1KN56</accession>
<keyword evidence="1" id="KW-0677">Repeat</keyword>
<organism evidence="5 6">
    <name type="scientific">Chryseolinea lacunae</name>
    <dbReference type="NCBI Taxonomy" id="2801331"/>
    <lineage>
        <taxon>Bacteria</taxon>
        <taxon>Pseudomonadati</taxon>
        <taxon>Bacteroidota</taxon>
        <taxon>Cytophagia</taxon>
        <taxon>Cytophagales</taxon>
        <taxon>Fulvivirgaceae</taxon>
        <taxon>Chryseolinea</taxon>
    </lineage>
</organism>
<dbReference type="PROSITE" id="PS50005">
    <property type="entry name" value="TPR"/>
    <property type="match status" value="1"/>
</dbReference>
<dbReference type="InterPro" id="IPR050498">
    <property type="entry name" value="Ycf3"/>
</dbReference>
<evidence type="ECO:0000313" key="5">
    <source>
        <dbReference type="EMBL" id="MBL0740779.1"/>
    </source>
</evidence>
<dbReference type="PANTHER" id="PTHR44858:SF1">
    <property type="entry name" value="UDP-N-ACETYLGLUCOSAMINE--PEPTIDE N-ACETYLGLUCOSAMINYLTRANSFERASE SPINDLY-RELATED"/>
    <property type="match status" value="1"/>
</dbReference>
<keyword evidence="2 3" id="KW-0802">TPR repeat</keyword>